<sequence length="431" mass="47671">MELQSLKERLISSEIKDGNSSVQNRSESADLNSLLLTVANSFLYIGNFYMLGVAAKEYSSALQMPESFSGTLAGVNWTSSVLCAFLYSFWSNYQYKIPTAFCAFICAVGNLMYFLAYDLASPFWLFLGRIMIGVGGSRVINRRYISVYVPVNERTSWNAYYAAGRVLGVAFGTFAAAELYNVNSSFLGLTINGMNSCAFVMGITWLLYFILTVFFFTEPEIIKIEKESAINLQFPTLIESLPLIIVLFGFFFPKSAQEILFISLPIITDDYWGWHIDKAGEFLALISLISSPVHIFVAYTSKHIQDRDFIIISQVMCVLGCLFMVDFGGYSEWQYMIGAFILNLGSNMIDGVSTSLISKVIPKSIAHGIWNAGFLVTIVGQLGRAIGGGFVGVTGLGEDKSNENSMHITLTLLCAMSLASTMVGYKSLHHK</sequence>
<dbReference type="EMBL" id="CAJZBQ010000033">
    <property type="protein sequence ID" value="CAG9323071.1"/>
    <property type="molecule type" value="Genomic_DNA"/>
</dbReference>
<dbReference type="PANTHER" id="PTHR23510:SF64">
    <property type="entry name" value="INNER MEMBRANE TRANSPORT PROTEIN YAJR"/>
    <property type="match status" value="1"/>
</dbReference>
<comment type="caution">
    <text evidence="6">The sequence shown here is derived from an EMBL/GenBank/DDBJ whole genome shotgun (WGS) entry which is preliminary data.</text>
</comment>
<dbReference type="InterPro" id="IPR036259">
    <property type="entry name" value="MFS_trans_sf"/>
</dbReference>
<keyword evidence="2 5" id="KW-0812">Transmembrane</keyword>
<keyword evidence="4 5" id="KW-0472">Membrane</keyword>
<dbReference type="Proteomes" id="UP001162131">
    <property type="component" value="Unassembled WGS sequence"/>
</dbReference>
<comment type="subcellular location">
    <subcellularLocation>
        <location evidence="1">Membrane</location>
        <topology evidence="1">Multi-pass membrane protein</topology>
    </subcellularLocation>
</comment>
<dbReference type="InterPro" id="IPR051068">
    <property type="entry name" value="MFS_Domain-Containing_Protein"/>
</dbReference>
<dbReference type="Gene3D" id="1.20.1250.20">
    <property type="entry name" value="MFS general substrate transporter like domains"/>
    <property type="match status" value="1"/>
</dbReference>
<feature type="transmembrane region" description="Helical" evidence="5">
    <location>
        <begin position="123"/>
        <end position="141"/>
    </location>
</feature>
<feature type="transmembrane region" description="Helical" evidence="5">
    <location>
        <begin position="309"/>
        <end position="329"/>
    </location>
</feature>
<dbReference type="Pfam" id="PF07690">
    <property type="entry name" value="MFS_1"/>
    <property type="match status" value="1"/>
</dbReference>
<evidence type="ECO:0000256" key="3">
    <source>
        <dbReference type="ARBA" id="ARBA00022989"/>
    </source>
</evidence>
<dbReference type="GO" id="GO:0022857">
    <property type="term" value="F:transmembrane transporter activity"/>
    <property type="evidence" value="ECO:0007669"/>
    <property type="project" value="InterPro"/>
</dbReference>
<feature type="transmembrane region" description="Helical" evidence="5">
    <location>
        <begin position="193"/>
        <end position="217"/>
    </location>
</feature>
<dbReference type="InterPro" id="IPR011701">
    <property type="entry name" value="MFS"/>
</dbReference>
<feature type="transmembrane region" description="Helical" evidence="5">
    <location>
        <begin position="335"/>
        <end position="357"/>
    </location>
</feature>
<feature type="transmembrane region" description="Helical" evidence="5">
    <location>
        <begin position="282"/>
        <end position="300"/>
    </location>
</feature>
<dbReference type="AlphaFoldDB" id="A0AAU9JMU0"/>
<feature type="transmembrane region" description="Helical" evidence="5">
    <location>
        <begin position="97"/>
        <end position="117"/>
    </location>
</feature>
<feature type="transmembrane region" description="Helical" evidence="5">
    <location>
        <begin position="229"/>
        <end position="252"/>
    </location>
</feature>
<evidence type="ECO:0000256" key="1">
    <source>
        <dbReference type="ARBA" id="ARBA00004141"/>
    </source>
</evidence>
<gene>
    <name evidence="6" type="ORF">BSTOLATCC_MIC32976</name>
</gene>
<feature type="transmembrane region" description="Helical" evidence="5">
    <location>
        <begin position="67"/>
        <end position="90"/>
    </location>
</feature>
<organism evidence="6 7">
    <name type="scientific">Blepharisma stoltei</name>
    <dbReference type="NCBI Taxonomy" id="1481888"/>
    <lineage>
        <taxon>Eukaryota</taxon>
        <taxon>Sar</taxon>
        <taxon>Alveolata</taxon>
        <taxon>Ciliophora</taxon>
        <taxon>Postciliodesmatophora</taxon>
        <taxon>Heterotrichea</taxon>
        <taxon>Heterotrichida</taxon>
        <taxon>Blepharismidae</taxon>
        <taxon>Blepharisma</taxon>
    </lineage>
</organism>
<evidence type="ECO:0000256" key="4">
    <source>
        <dbReference type="ARBA" id="ARBA00023136"/>
    </source>
</evidence>
<keyword evidence="3 5" id="KW-1133">Transmembrane helix</keyword>
<feature type="transmembrane region" description="Helical" evidence="5">
    <location>
        <begin position="34"/>
        <end position="55"/>
    </location>
</feature>
<name>A0AAU9JMU0_9CILI</name>
<proteinExistence type="predicted"/>
<dbReference type="PANTHER" id="PTHR23510">
    <property type="entry name" value="INNER MEMBRANE TRANSPORT PROTEIN YAJR"/>
    <property type="match status" value="1"/>
</dbReference>
<feature type="transmembrane region" description="Helical" evidence="5">
    <location>
        <begin position="369"/>
        <end position="393"/>
    </location>
</feature>
<evidence type="ECO:0000256" key="5">
    <source>
        <dbReference type="SAM" id="Phobius"/>
    </source>
</evidence>
<dbReference type="SUPFAM" id="SSF103473">
    <property type="entry name" value="MFS general substrate transporter"/>
    <property type="match status" value="1"/>
</dbReference>
<feature type="transmembrane region" description="Helical" evidence="5">
    <location>
        <begin position="405"/>
        <end position="425"/>
    </location>
</feature>
<evidence type="ECO:0008006" key="8">
    <source>
        <dbReference type="Google" id="ProtNLM"/>
    </source>
</evidence>
<feature type="transmembrane region" description="Helical" evidence="5">
    <location>
        <begin position="162"/>
        <end position="181"/>
    </location>
</feature>
<accession>A0AAU9JMU0</accession>
<protein>
    <recommendedName>
        <fullName evidence="8">Major facilitator superfamily (MFS) profile domain-containing protein</fullName>
    </recommendedName>
</protein>
<evidence type="ECO:0000313" key="6">
    <source>
        <dbReference type="EMBL" id="CAG9323071.1"/>
    </source>
</evidence>
<reference evidence="6" key="1">
    <citation type="submission" date="2021-09" db="EMBL/GenBank/DDBJ databases">
        <authorList>
            <consortium name="AG Swart"/>
            <person name="Singh M."/>
            <person name="Singh A."/>
            <person name="Seah K."/>
            <person name="Emmerich C."/>
        </authorList>
    </citation>
    <scope>NUCLEOTIDE SEQUENCE</scope>
    <source>
        <strain evidence="6">ATCC30299</strain>
    </source>
</reference>
<evidence type="ECO:0000256" key="2">
    <source>
        <dbReference type="ARBA" id="ARBA00022692"/>
    </source>
</evidence>
<evidence type="ECO:0000313" key="7">
    <source>
        <dbReference type="Proteomes" id="UP001162131"/>
    </source>
</evidence>
<keyword evidence="7" id="KW-1185">Reference proteome</keyword>
<dbReference type="GO" id="GO:0016020">
    <property type="term" value="C:membrane"/>
    <property type="evidence" value="ECO:0007669"/>
    <property type="project" value="UniProtKB-SubCell"/>
</dbReference>